<dbReference type="Proteomes" id="UP000219072">
    <property type="component" value="Unassembled WGS sequence"/>
</dbReference>
<sequence>MMLDFLSPVTDWVMANPYLVVAMTVSIALTLTVVLIAARKMPKPLEGIGPQAVVALGGVGVSVYGLWHFAIDLAGLPPVMAVGFIAVFDAAELTLLLMMYRGADPEKGWTPELRLMHRTAWLLVCFSAGMNAVHAPTGWAMPVLGAIPPLAAWLIELKLRAKLYDPDAEDEEAKPGPLRLLILAWQHGWSTLFAVLGLDAADRGSQIARAAMAQRAAARVYRLRLAIEAQKRLTAADGPRQRGRADRRVSKLRRVAQRAIDRADVATDPEQALALARRMAALTGVDGVAQATYSDAPAVMDMLETLAVVPSAQRISANTRAMEAEAARQRAEDARQRAETARQRAVEETDAAREELSRLHTARAEAEKEAQQATEQAENARQEAERAESARRDADTARQRAEDNAATAERRARQLADDADLSRERLERTESELHRLEQQTDTARQGRHGTEDQLAALRRDLEGLQAATSRAEAAYNEAEGQAREARVAVTERQQELDRLDQALHQHNETVQRAEHSAREAQREARAAAERAAAQQRQASEITALLEKLRGDLTEHLTDGPTPGRGGRLFESDAKQAGWELYRAETSAGRAEPSAAELAERFGVAPGNARNWLREFRAARARELARPAARTEPVNGTPIPA</sequence>
<dbReference type="AlphaFoldDB" id="A0A286E812"/>
<evidence type="ECO:0000313" key="3">
    <source>
        <dbReference type="EMBL" id="SOD67058.1"/>
    </source>
</evidence>
<dbReference type="OrthoDB" id="4333924at2"/>
<keyword evidence="2" id="KW-0472">Membrane</keyword>
<feature type="compositionally biased region" description="Basic and acidic residues" evidence="1">
    <location>
        <begin position="323"/>
        <end position="370"/>
    </location>
</feature>
<keyword evidence="2" id="KW-0812">Transmembrane</keyword>
<feature type="compositionally biased region" description="Basic and acidic residues" evidence="1">
    <location>
        <begin position="378"/>
        <end position="438"/>
    </location>
</feature>
<name>A0A286E812_9ACTN</name>
<feature type="transmembrane region" description="Helical" evidence="2">
    <location>
        <begin position="79"/>
        <end position="103"/>
    </location>
</feature>
<feature type="region of interest" description="Disordered" evidence="1">
    <location>
        <begin position="508"/>
        <end position="537"/>
    </location>
</feature>
<organism evidence="3 4">
    <name type="scientific">Streptomyces zhaozhouensis</name>
    <dbReference type="NCBI Taxonomy" id="1300267"/>
    <lineage>
        <taxon>Bacteria</taxon>
        <taxon>Bacillati</taxon>
        <taxon>Actinomycetota</taxon>
        <taxon>Actinomycetes</taxon>
        <taxon>Kitasatosporales</taxon>
        <taxon>Streptomycetaceae</taxon>
        <taxon>Streptomyces</taxon>
    </lineage>
</organism>
<protein>
    <submittedName>
        <fullName evidence="3">Uncharacterized protein</fullName>
    </submittedName>
</protein>
<keyword evidence="4" id="KW-1185">Reference proteome</keyword>
<reference evidence="3 4" key="1">
    <citation type="submission" date="2017-09" db="EMBL/GenBank/DDBJ databases">
        <authorList>
            <person name="Ehlers B."/>
            <person name="Leendertz F.H."/>
        </authorList>
    </citation>
    <scope>NUCLEOTIDE SEQUENCE [LARGE SCALE GENOMIC DNA]</scope>
    <source>
        <strain evidence="3 4">CGMCC 4.7095</strain>
    </source>
</reference>
<feature type="region of interest" description="Disordered" evidence="1">
    <location>
        <begin position="323"/>
        <end position="450"/>
    </location>
</feature>
<evidence type="ECO:0000256" key="1">
    <source>
        <dbReference type="SAM" id="MobiDB-lite"/>
    </source>
</evidence>
<proteinExistence type="predicted"/>
<evidence type="ECO:0000256" key="2">
    <source>
        <dbReference type="SAM" id="Phobius"/>
    </source>
</evidence>
<feature type="transmembrane region" description="Helical" evidence="2">
    <location>
        <begin position="12"/>
        <end position="36"/>
    </location>
</feature>
<gene>
    <name evidence="3" type="ORF">SAMN06297387_12848</name>
</gene>
<feature type="transmembrane region" description="Helical" evidence="2">
    <location>
        <begin position="48"/>
        <end position="67"/>
    </location>
</feature>
<dbReference type="RefSeq" id="WP_097233894.1">
    <property type="nucleotide sequence ID" value="NZ_OCNE01000028.1"/>
</dbReference>
<evidence type="ECO:0000313" key="4">
    <source>
        <dbReference type="Proteomes" id="UP000219072"/>
    </source>
</evidence>
<keyword evidence="2" id="KW-1133">Transmembrane helix</keyword>
<dbReference type="EMBL" id="OCNE01000028">
    <property type="protein sequence ID" value="SOD67058.1"/>
    <property type="molecule type" value="Genomic_DNA"/>
</dbReference>
<accession>A0A286E812</accession>
<feature type="compositionally biased region" description="Basic and acidic residues" evidence="1">
    <location>
        <begin position="508"/>
        <end position="528"/>
    </location>
</feature>
<feature type="region of interest" description="Disordered" evidence="1">
    <location>
        <begin position="474"/>
        <end position="493"/>
    </location>
</feature>
<dbReference type="SUPFAM" id="SSF57997">
    <property type="entry name" value="Tropomyosin"/>
    <property type="match status" value="1"/>
</dbReference>
<feature type="transmembrane region" description="Helical" evidence="2">
    <location>
        <begin position="115"/>
        <end position="133"/>
    </location>
</feature>